<keyword evidence="3" id="KW-1185">Reference proteome</keyword>
<dbReference type="EMBL" id="JAMSHJ010000001">
    <property type="protein sequence ID" value="KAI5441810.1"/>
    <property type="molecule type" value="Genomic_DNA"/>
</dbReference>
<dbReference type="AlphaFoldDB" id="A0A9D4YPP5"/>
<comment type="caution">
    <text evidence="2">The sequence shown here is derived from an EMBL/GenBank/DDBJ whole genome shotgun (WGS) entry which is preliminary data.</text>
</comment>
<feature type="region of interest" description="Disordered" evidence="1">
    <location>
        <begin position="1"/>
        <end position="28"/>
    </location>
</feature>
<accession>A0A9D4YPP5</accession>
<feature type="compositionally biased region" description="Basic and acidic residues" evidence="1">
    <location>
        <begin position="10"/>
        <end position="19"/>
    </location>
</feature>
<proteinExistence type="predicted"/>
<evidence type="ECO:0000313" key="3">
    <source>
        <dbReference type="Proteomes" id="UP001058974"/>
    </source>
</evidence>
<dbReference type="Gramene" id="Psat01G0102900-T1">
    <property type="protein sequence ID" value="KAI5441810.1"/>
    <property type="gene ID" value="KIW84_011029"/>
</dbReference>
<evidence type="ECO:0000313" key="2">
    <source>
        <dbReference type="EMBL" id="KAI5441810.1"/>
    </source>
</evidence>
<protein>
    <submittedName>
        <fullName evidence="2">Uncharacterized protein</fullName>
    </submittedName>
</protein>
<organism evidence="2 3">
    <name type="scientific">Pisum sativum</name>
    <name type="common">Garden pea</name>
    <name type="synonym">Lathyrus oleraceus</name>
    <dbReference type="NCBI Taxonomy" id="3888"/>
    <lineage>
        <taxon>Eukaryota</taxon>
        <taxon>Viridiplantae</taxon>
        <taxon>Streptophyta</taxon>
        <taxon>Embryophyta</taxon>
        <taxon>Tracheophyta</taxon>
        <taxon>Spermatophyta</taxon>
        <taxon>Magnoliopsida</taxon>
        <taxon>eudicotyledons</taxon>
        <taxon>Gunneridae</taxon>
        <taxon>Pentapetalae</taxon>
        <taxon>rosids</taxon>
        <taxon>fabids</taxon>
        <taxon>Fabales</taxon>
        <taxon>Fabaceae</taxon>
        <taxon>Papilionoideae</taxon>
        <taxon>50 kb inversion clade</taxon>
        <taxon>NPAAA clade</taxon>
        <taxon>Hologalegina</taxon>
        <taxon>IRL clade</taxon>
        <taxon>Fabeae</taxon>
        <taxon>Lathyrus</taxon>
    </lineage>
</organism>
<gene>
    <name evidence="2" type="ORF">KIW84_011029</name>
</gene>
<reference evidence="2 3" key="1">
    <citation type="journal article" date="2022" name="Nat. Genet.">
        <title>Improved pea reference genome and pan-genome highlight genomic features and evolutionary characteristics.</title>
        <authorList>
            <person name="Yang T."/>
            <person name="Liu R."/>
            <person name="Luo Y."/>
            <person name="Hu S."/>
            <person name="Wang D."/>
            <person name="Wang C."/>
            <person name="Pandey M.K."/>
            <person name="Ge S."/>
            <person name="Xu Q."/>
            <person name="Li N."/>
            <person name="Li G."/>
            <person name="Huang Y."/>
            <person name="Saxena R.K."/>
            <person name="Ji Y."/>
            <person name="Li M."/>
            <person name="Yan X."/>
            <person name="He Y."/>
            <person name="Liu Y."/>
            <person name="Wang X."/>
            <person name="Xiang C."/>
            <person name="Varshney R.K."/>
            <person name="Ding H."/>
            <person name="Gao S."/>
            <person name="Zong X."/>
        </authorList>
    </citation>
    <scope>NUCLEOTIDE SEQUENCE [LARGE SCALE GENOMIC DNA]</scope>
    <source>
        <strain evidence="2 3">cv. Zhongwan 6</strain>
    </source>
</reference>
<name>A0A9D4YPP5_PEA</name>
<dbReference type="Proteomes" id="UP001058974">
    <property type="component" value="Chromosome 1"/>
</dbReference>
<evidence type="ECO:0000256" key="1">
    <source>
        <dbReference type="SAM" id="MobiDB-lite"/>
    </source>
</evidence>
<sequence>MSPPRRVKGKGKDDDDHQSTKSGPLNLGSLIRSSKEKRSLLAFRNKTLTTPKYGNLLYFTRDSFDSMFSFQGLEVMISDFGPFYPDLVKAFYSNLSIDPGCVVKSLVEGKEIVLYMEDFGMCLSIPHEGERICQGFTYD</sequence>